<reference evidence="2 3" key="1">
    <citation type="submission" date="2015-01" db="EMBL/GenBank/DDBJ databases">
        <title>Evolution of Trichinella species and genotypes.</title>
        <authorList>
            <person name="Korhonen P.K."/>
            <person name="Edoardo P."/>
            <person name="Giuseppe L.R."/>
            <person name="Gasser R.B."/>
        </authorList>
    </citation>
    <scope>NUCLEOTIDE SEQUENCE [LARGE SCALE GENOMIC DNA]</scope>
    <source>
        <strain evidence="2">ISS1029</strain>
    </source>
</reference>
<evidence type="ECO:0000256" key="1">
    <source>
        <dbReference type="SAM" id="Phobius"/>
    </source>
</evidence>
<keyword evidence="1" id="KW-0812">Transmembrane</keyword>
<keyword evidence="3" id="KW-1185">Reference proteome</keyword>
<evidence type="ECO:0000313" key="2">
    <source>
        <dbReference type="EMBL" id="KRY81631.1"/>
    </source>
</evidence>
<dbReference type="Proteomes" id="UP000055024">
    <property type="component" value="Unassembled WGS sequence"/>
</dbReference>
<dbReference type="EMBL" id="JYDP01006470">
    <property type="protein sequence ID" value="KRY81631.1"/>
    <property type="molecule type" value="Genomic_DNA"/>
</dbReference>
<sequence>MSELSDTAFWLFFRFSNSRIYYLIVLHFYVIK</sequence>
<accession>A0A0V1F754</accession>
<comment type="caution">
    <text evidence="2">The sequence shown here is derived from an EMBL/GenBank/DDBJ whole genome shotgun (WGS) entry which is preliminary data.</text>
</comment>
<proteinExistence type="predicted"/>
<name>A0A0V1F754_9BILA</name>
<dbReference type="AlphaFoldDB" id="A0A0V1F754"/>
<protein>
    <submittedName>
        <fullName evidence="2">Uncharacterized protein</fullName>
    </submittedName>
</protein>
<organism evidence="2 3">
    <name type="scientific">Trichinella zimbabwensis</name>
    <dbReference type="NCBI Taxonomy" id="268475"/>
    <lineage>
        <taxon>Eukaryota</taxon>
        <taxon>Metazoa</taxon>
        <taxon>Ecdysozoa</taxon>
        <taxon>Nematoda</taxon>
        <taxon>Enoplea</taxon>
        <taxon>Dorylaimia</taxon>
        <taxon>Trichinellida</taxon>
        <taxon>Trichinellidae</taxon>
        <taxon>Trichinella</taxon>
    </lineage>
</organism>
<gene>
    <name evidence="2" type="ORF">T11_84</name>
</gene>
<evidence type="ECO:0000313" key="3">
    <source>
        <dbReference type="Proteomes" id="UP000055024"/>
    </source>
</evidence>
<keyword evidence="1" id="KW-1133">Transmembrane helix</keyword>
<keyword evidence="1" id="KW-0472">Membrane</keyword>
<feature type="transmembrane region" description="Helical" evidence="1">
    <location>
        <begin position="12"/>
        <end position="31"/>
    </location>
</feature>